<evidence type="ECO:0000256" key="15">
    <source>
        <dbReference type="SAM" id="Phobius"/>
    </source>
</evidence>
<evidence type="ECO:0000256" key="14">
    <source>
        <dbReference type="PROSITE-ProRule" id="PRU00421"/>
    </source>
</evidence>
<dbReference type="Gene3D" id="3.30.1360.60">
    <property type="entry name" value="Glucose permease domain IIB"/>
    <property type="match status" value="1"/>
</dbReference>
<comment type="caution">
    <text evidence="19">The sequence shown here is derived from an EMBL/GenBank/DDBJ whole genome shotgun (WGS) entry which is preliminary data.</text>
</comment>
<evidence type="ECO:0000256" key="11">
    <source>
        <dbReference type="ARBA" id="ARBA00044053"/>
    </source>
</evidence>
<evidence type="ECO:0000313" key="20">
    <source>
        <dbReference type="Proteomes" id="UP000265691"/>
    </source>
</evidence>
<keyword evidence="10 15" id="KW-0472">Membrane</keyword>
<evidence type="ECO:0000256" key="10">
    <source>
        <dbReference type="ARBA" id="ARBA00023136"/>
    </source>
</evidence>
<dbReference type="InterPro" id="IPR010973">
    <property type="entry name" value="PTS_IIBC_sucr"/>
</dbReference>
<evidence type="ECO:0000256" key="4">
    <source>
        <dbReference type="ARBA" id="ARBA00022597"/>
    </source>
</evidence>
<dbReference type="PROSITE" id="PS51093">
    <property type="entry name" value="PTS_EIIA_TYPE_1"/>
    <property type="match status" value="1"/>
</dbReference>
<dbReference type="NCBIfam" id="TIGR01996">
    <property type="entry name" value="PTS-II-BC-sucr"/>
    <property type="match status" value="1"/>
</dbReference>
<name>A0A3A1Y9D7_9GAMM</name>
<feature type="transmembrane region" description="Helical" evidence="15">
    <location>
        <begin position="265"/>
        <end position="283"/>
    </location>
</feature>
<gene>
    <name evidence="19" type="ORF">CKF54_01030</name>
</gene>
<organism evidence="19 20">
    <name type="scientific">Psittacicella hinzii</name>
    <dbReference type="NCBI Taxonomy" id="2028575"/>
    <lineage>
        <taxon>Bacteria</taxon>
        <taxon>Pseudomonadati</taxon>
        <taxon>Pseudomonadota</taxon>
        <taxon>Gammaproteobacteria</taxon>
        <taxon>Pasteurellales</taxon>
        <taxon>Psittacicellaceae</taxon>
        <taxon>Psittacicella</taxon>
    </lineage>
</organism>
<feature type="domain" description="PTS EIIB type-1" evidence="17">
    <location>
        <begin position="4"/>
        <end position="87"/>
    </location>
</feature>
<protein>
    <recommendedName>
        <fullName evidence="11">protein-N(pi)-phosphohistidine--sucrose phosphotransferase</fullName>
        <ecNumber evidence="11">2.7.1.211</ecNumber>
    </recommendedName>
</protein>
<feature type="transmembrane region" description="Helical" evidence="15">
    <location>
        <begin position="332"/>
        <end position="354"/>
    </location>
</feature>
<dbReference type="GO" id="GO:0016301">
    <property type="term" value="F:kinase activity"/>
    <property type="evidence" value="ECO:0007669"/>
    <property type="project" value="UniProtKB-KW"/>
</dbReference>
<evidence type="ECO:0000256" key="2">
    <source>
        <dbReference type="ARBA" id="ARBA00022448"/>
    </source>
</evidence>
<dbReference type="Gene3D" id="2.70.70.10">
    <property type="entry name" value="Glucose Permease (Domain IIA)"/>
    <property type="match status" value="1"/>
</dbReference>
<dbReference type="GO" id="GO:0009401">
    <property type="term" value="P:phosphoenolpyruvate-dependent sugar phosphotransferase system"/>
    <property type="evidence" value="ECO:0007669"/>
    <property type="project" value="UniProtKB-KW"/>
</dbReference>
<dbReference type="GO" id="GO:0015771">
    <property type="term" value="P:trehalose transport"/>
    <property type="evidence" value="ECO:0007669"/>
    <property type="project" value="TreeGrafter"/>
</dbReference>
<dbReference type="InterPro" id="IPR003352">
    <property type="entry name" value="PTS_EIIC"/>
</dbReference>
<dbReference type="InterPro" id="IPR001996">
    <property type="entry name" value="PTS_IIB_1"/>
</dbReference>
<dbReference type="Pfam" id="PF02378">
    <property type="entry name" value="PTS_EIIC"/>
    <property type="match status" value="1"/>
</dbReference>
<evidence type="ECO:0000313" key="19">
    <source>
        <dbReference type="EMBL" id="RIY34295.1"/>
    </source>
</evidence>
<comment type="function">
    <text evidence="12">The phosphoenolpyruvate-dependent sugar phosphotransferase system (sugar PTS), a major carbohydrate active transport system, catalyzes the phosphorylation of incoming sugar substrates concomitantly with their translocation across the cell membrane. This system is involved in sucrose transport.</text>
</comment>
<dbReference type="Pfam" id="PF00358">
    <property type="entry name" value="PTS_EIIA_1"/>
    <property type="match status" value="1"/>
</dbReference>
<feature type="domain" description="PTS EIIC type-1" evidence="18">
    <location>
        <begin position="120"/>
        <end position="479"/>
    </location>
</feature>
<feature type="transmembrane region" description="Helical" evidence="15">
    <location>
        <begin position="112"/>
        <end position="133"/>
    </location>
</feature>
<evidence type="ECO:0000259" key="17">
    <source>
        <dbReference type="PROSITE" id="PS51098"/>
    </source>
</evidence>
<keyword evidence="20" id="KW-1185">Reference proteome</keyword>
<comment type="catalytic activity">
    <reaction evidence="13">
        <text>N(pros)-phospho-L-histidyl-[protein](out) + sucrose = sucrose 6(G)-phosphate(in) + L-histidyl-[protein]</text>
        <dbReference type="Rhea" id="RHEA:49236"/>
        <dbReference type="Rhea" id="RHEA-COMP:9745"/>
        <dbReference type="Rhea" id="RHEA-COMP:9746"/>
        <dbReference type="ChEBI" id="CHEBI:17992"/>
        <dbReference type="ChEBI" id="CHEBI:29979"/>
        <dbReference type="ChEBI" id="CHEBI:64837"/>
        <dbReference type="ChEBI" id="CHEBI:91002"/>
        <dbReference type="EC" id="2.7.1.211"/>
    </reaction>
</comment>
<feature type="domain" description="PTS EIIA type-1" evidence="16">
    <location>
        <begin position="530"/>
        <end position="634"/>
    </location>
</feature>
<evidence type="ECO:0000256" key="13">
    <source>
        <dbReference type="ARBA" id="ARBA00048931"/>
    </source>
</evidence>
<dbReference type="InterPro" id="IPR011055">
    <property type="entry name" value="Dup_hybrid_motif"/>
</dbReference>
<evidence type="ECO:0000256" key="5">
    <source>
        <dbReference type="ARBA" id="ARBA00022679"/>
    </source>
</evidence>
<dbReference type="PANTHER" id="PTHR30175:SF4">
    <property type="entry name" value="PTS SYSTEM TREHALOSE-SPECIFIC EIIBC COMPONENT"/>
    <property type="match status" value="1"/>
</dbReference>
<reference evidence="19 20" key="1">
    <citation type="submission" date="2017-08" db="EMBL/GenBank/DDBJ databases">
        <title>Reclassification of Bisgaard taxon 37 and 44.</title>
        <authorList>
            <person name="Christensen H."/>
        </authorList>
    </citation>
    <scope>NUCLEOTIDE SEQUENCE [LARGE SCALE GENOMIC DNA]</scope>
    <source>
        <strain evidence="19 20">B96_3</strain>
    </source>
</reference>
<dbReference type="InterPro" id="IPR036878">
    <property type="entry name" value="Glu_permease_IIB"/>
</dbReference>
<keyword evidence="3" id="KW-1003">Cell membrane</keyword>
<evidence type="ECO:0000256" key="7">
    <source>
        <dbReference type="ARBA" id="ARBA00022692"/>
    </source>
</evidence>
<comment type="subcellular location">
    <subcellularLocation>
        <location evidence="1">Cell membrane</location>
        <topology evidence="1">Multi-pass membrane protein</topology>
    </subcellularLocation>
</comment>
<evidence type="ECO:0000256" key="6">
    <source>
        <dbReference type="ARBA" id="ARBA00022683"/>
    </source>
</evidence>
<feature type="active site" description="Phosphocysteine intermediate; for EIIB activity" evidence="14">
    <location>
        <position position="26"/>
    </location>
</feature>
<proteinExistence type="predicted"/>
<evidence type="ECO:0000256" key="1">
    <source>
        <dbReference type="ARBA" id="ARBA00004651"/>
    </source>
</evidence>
<dbReference type="NCBIfam" id="TIGR00830">
    <property type="entry name" value="PTBA"/>
    <property type="match status" value="1"/>
</dbReference>
<keyword evidence="6" id="KW-0598">Phosphotransferase system</keyword>
<dbReference type="GO" id="GO:0090589">
    <property type="term" value="F:protein-phosphocysteine-trehalose phosphotransferase system transporter activity"/>
    <property type="evidence" value="ECO:0007669"/>
    <property type="project" value="TreeGrafter"/>
</dbReference>
<dbReference type="GO" id="GO:0008982">
    <property type="term" value="F:protein-N(PI)-phosphohistidine-sugar phosphotransferase activity"/>
    <property type="evidence" value="ECO:0007669"/>
    <property type="project" value="InterPro"/>
</dbReference>
<dbReference type="OrthoDB" id="92465at2"/>
<keyword evidence="2" id="KW-0813">Transport</keyword>
<keyword evidence="5" id="KW-0808">Transferase</keyword>
<dbReference type="InterPro" id="IPR050558">
    <property type="entry name" value="PTS_Sugar-Specific_Components"/>
</dbReference>
<feature type="transmembrane region" description="Helical" evidence="15">
    <location>
        <begin position="295"/>
        <end position="320"/>
    </location>
</feature>
<dbReference type="FunFam" id="2.70.70.10:FF:000001">
    <property type="entry name" value="PTS system glucose-specific IIA component"/>
    <property type="match status" value="1"/>
</dbReference>
<dbReference type="FunFam" id="3.30.1360.60:FF:000001">
    <property type="entry name" value="PTS system glucose-specific IIBC component PtsG"/>
    <property type="match status" value="1"/>
</dbReference>
<evidence type="ECO:0000259" key="18">
    <source>
        <dbReference type="PROSITE" id="PS51103"/>
    </source>
</evidence>
<dbReference type="PROSITE" id="PS00371">
    <property type="entry name" value="PTS_EIIA_TYPE_1_HIS"/>
    <property type="match status" value="1"/>
</dbReference>
<sequence length="666" mass="70060">MKYENEIKAIIAGVGGKENIISVVHCATRLRMVLKNPDLADEKALDQIDLVKGTFNAKGQYQIIIGAGTVNVVCAEMQQMLGLTGGSSTAAAEEDQQPKNLLLRFVKVLSDIFVPIIPAIVAGGLLMGLYNVLTASFFADGSSLLSRYPGIDGIASMINSFANAPFIFLPVLIAFSASRIFGGNPFLGAAMGMIMVHPDLLNAYVYGQTAADQVPYWNIFGFHIEKVGYQGTVLPVLAVAYILAKIENFLRSITPSWLDNLTTPLIAIIITSAITFIIVGPVLRDAGDYLAYGLAWVYHTLGFVGGALFGAVYAPLVITGLHQSFVAVETQLIANIAVTGGTFIFVTAACSNVAQGAATLAVLLTSRNTKVKSLCTSAGVSALLGITEPAMFGVNVKLKYPFVGALCGAALGSAYMAFTKTLAVALGAAGLVGFVSVRPADWVNYFIALAVSIAVAFVVTVVLGKRAEAKEEANQAAKAQEAKETVDLVKQAETEARIVKAAAKALATGETVAFNTPLAGEVKPLDQANDPGFASLAMGPGVVVEPTDGKVYAPVAGTVQSLFPSKHALILDLDNGVQMLIHVGMDTVSLNGEGFKAHVSTGDRVEAGQLLLEADLDFIRSKGLPTETPVVIVNFENDDGDEVFAVTEVFTGKKEANQEAFKVLAK</sequence>
<accession>A0A3A1Y9D7</accession>
<dbReference type="Proteomes" id="UP000265691">
    <property type="component" value="Unassembled WGS sequence"/>
</dbReference>
<evidence type="ECO:0000259" key="16">
    <source>
        <dbReference type="PROSITE" id="PS51093"/>
    </source>
</evidence>
<dbReference type="PROSITE" id="PS51103">
    <property type="entry name" value="PTS_EIIC_TYPE_1"/>
    <property type="match status" value="1"/>
</dbReference>
<evidence type="ECO:0000256" key="9">
    <source>
        <dbReference type="ARBA" id="ARBA00022989"/>
    </source>
</evidence>
<dbReference type="PROSITE" id="PS51098">
    <property type="entry name" value="PTS_EIIB_TYPE_1"/>
    <property type="match status" value="1"/>
</dbReference>
<feature type="transmembrane region" description="Helical" evidence="15">
    <location>
        <begin position="153"/>
        <end position="175"/>
    </location>
</feature>
<keyword evidence="8" id="KW-0418">Kinase</keyword>
<evidence type="ECO:0000256" key="12">
    <source>
        <dbReference type="ARBA" id="ARBA00045139"/>
    </source>
</evidence>
<feature type="transmembrane region" description="Helical" evidence="15">
    <location>
        <begin position="422"/>
        <end position="439"/>
    </location>
</feature>
<dbReference type="SUPFAM" id="SSF55604">
    <property type="entry name" value="Glucose permease domain IIB"/>
    <property type="match status" value="1"/>
</dbReference>
<dbReference type="InterPro" id="IPR018113">
    <property type="entry name" value="PTrfase_EIIB_Cys"/>
</dbReference>
<dbReference type="SUPFAM" id="SSF51261">
    <property type="entry name" value="Duplicated hybrid motif"/>
    <property type="match status" value="1"/>
</dbReference>
<dbReference type="EMBL" id="NRHC01000012">
    <property type="protein sequence ID" value="RIY34295.1"/>
    <property type="molecule type" value="Genomic_DNA"/>
</dbReference>
<dbReference type="Pfam" id="PF00367">
    <property type="entry name" value="PTS_EIIB"/>
    <property type="match status" value="1"/>
</dbReference>
<dbReference type="InterPro" id="IPR013013">
    <property type="entry name" value="PTS_EIIC_1"/>
</dbReference>
<keyword evidence="9 15" id="KW-1133">Transmembrane helix</keyword>
<evidence type="ECO:0000256" key="3">
    <source>
        <dbReference type="ARBA" id="ARBA00022475"/>
    </source>
</evidence>
<dbReference type="InterPro" id="IPR001127">
    <property type="entry name" value="PTS_EIIA_1_perm"/>
</dbReference>
<keyword evidence="7 15" id="KW-0812">Transmembrane</keyword>
<dbReference type="EC" id="2.7.1.211" evidence="11"/>
<feature type="transmembrane region" description="Helical" evidence="15">
    <location>
        <begin position="445"/>
        <end position="464"/>
    </location>
</feature>
<dbReference type="PROSITE" id="PS01035">
    <property type="entry name" value="PTS_EIIB_TYPE_1_CYS"/>
    <property type="match status" value="1"/>
</dbReference>
<dbReference type="PANTHER" id="PTHR30175">
    <property type="entry name" value="PHOSPHOTRANSFERASE SYSTEM TRANSPORT PROTEIN"/>
    <property type="match status" value="1"/>
</dbReference>
<dbReference type="GO" id="GO:0005886">
    <property type="term" value="C:plasma membrane"/>
    <property type="evidence" value="ECO:0007669"/>
    <property type="project" value="UniProtKB-SubCell"/>
</dbReference>
<dbReference type="AlphaFoldDB" id="A0A3A1Y9D7"/>
<keyword evidence="4" id="KW-0762">Sugar transport</keyword>
<dbReference type="CDD" id="cd00212">
    <property type="entry name" value="PTS_IIB_glc"/>
    <property type="match status" value="1"/>
</dbReference>
<feature type="transmembrane region" description="Helical" evidence="15">
    <location>
        <begin position="227"/>
        <end position="244"/>
    </location>
</feature>
<evidence type="ECO:0000256" key="8">
    <source>
        <dbReference type="ARBA" id="ARBA00022777"/>
    </source>
</evidence>